<dbReference type="RefSeq" id="WP_281735413.1">
    <property type="nucleotide sequence ID" value="NZ_JAKETQ010000001.1"/>
</dbReference>
<dbReference type="PANTHER" id="PTHR33164:SF106">
    <property type="entry name" value="TRANSCRIPTIONAL REGULATORY PROTEIN"/>
    <property type="match status" value="1"/>
</dbReference>
<dbReference type="AlphaFoldDB" id="A0AA41QL92"/>
<dbReference type="Pfam" id="PF01047">
    <property type="entry name" value="MarR"/>
    <property type="match status" value="1"/>
</dbReference>
<dbReference type="InterPro" id="IPR039422">
    <property type="entry name" value="MarR/SlyA-like"/>
</dbReference>
<dbReference type="PANTHER" id="PTHR33164">
    <property type="entry name" value="TRANSCRIPTIONAL REGULATOR, MARR FAMILY"/>
    <property type="match status" value="1"/>
</dbReference>
<dbReference type="SMART" id="SM00347">
    <property type="entry name" value="HTH_MARR"/>
    <property type="match status" value="1"/>
</dbReference>
<evidence type="ECO:0000259" key="1">
    <source>
        <dbReference type="PROSITE" id="PS50995"/>
    </source>
</evidence>
<comment type="caution">
    <text evidence="2">The sequence shown here is derived from an EMBL/GenBank/DDBJ whole genome shotgun (WGS) entry which is preliminary data.</text>
</comment>
<name>A0AA41QL92_9HYPH</name>
<gene>
    <name evidence="2" type="ORF">ML536_07090</name>
</gene>
<dbReference type="GO" id="GO:0003700">
    <property type="term" value="F:DNA-binding transcription factor activity"/>
    <property type="evidence" value="ECO:0007669"/>
    <property type="project" value="InterPro"/>
</dbReference>
<proteinExistence type="predicted"/>
<protein>
    <submittedName>
        <fullName evidence="2">MarR family transcriptional regulator</fullName>
    </submittedName>
</protein>
<dbReference type="GO" id="GO:0006950">
    <property type="term" value="P:response to stress"/>
    <property type="evidence" value="ECO:0007669"/>
    <property type="project" value="TreeGrafter"/>
</dbReference>
<dbReference type="InterPro" id="IPR036388">
    <property type="entry name" value="WH-like_DNA-bd_sf"/>
</dbReference>
<dbReference type="InterPro" id="IPR036390">
    <property type="entry name" value="WH_DNA-bd_sf"/>
</dbReference>
<dbReference type="Proteomes" id="UP001156140">
    <property type="component" value="Unassembled WGS sequence"/>
</dbReference>
<dbReference type="PROSITE" id="PS50995">
    <property type="entry name" value="HTH_MARR_2"/>
    <property type="match status" value="1"/>
</dbReference>
<reference evidence="2" key="1">
    <citation type="submission" date="2022-03" db="EMBL/GenBank/DDBJ databases">
        <title>The complete genome sequence of a Methyloterrigena soli.</title>
        <authorList>
            <person name="Zi Z."/>
        </authorList>
    </citation>
    <scope>NUCLEOTIDE SEQUENCE</scope>
    <source>
        <strain evidence="2">M48</strain>
    </source>
</reference>
<dbReference type="SUPFAM" id="SSF46785">
    <property type="entry name" value="Winged helix' DNA-binding domain"/>
    <property type="match status" value="1"/>
</dbReference>
<organism evidence="2 3">
    <name type="scientific">Paradevosia shaoguanensis</name>
    <dbReference type="NCBI Taxonomy" id="1335043"/>
    <lineage>
        <taxon>Bacteria</taxon>
        <taxon>Pseudomonadati</taxon>
        <taxon>Pseudomonadota</taxon>
        <taxon>Alphaproteobacteria</taxon>
        <taxon>Hyphomicrobiales</taxon>
        <taxon>Devosiaceae</taxon>
        <taxon>Paradevosia</taxon>
    </lineage>
</organism>
<dbReference type="InterPro" id="IPR000835">
    <property type="entry name" value="HTH_MarR-typ"/>
</dbReference>
<dbReference type="Gene3D" id="1.10.10.10">
    <property type="entry name" value="Winged helix-like DNA-binding domain superfamily/Winged helix DNA-binding domain"/>
    <property type="match status" value="1"/>
</dbReference>
<accession>A0AA41QL92</accession>
<evidence type="ECO:0000313" key="3">
    <source>
        <dbReference type="Proteomes" id="UP001156140"/>
    </source>
</evidence>
<dbReference type="EMBL" id="JALAZD010000001">
    <property type="protein sequence ID" value="MCI0126590.1"/>
    <property type="molecule type" value="Genomic_DNA"/>
</dbReference>
<feature type="domain" description="HTH marR-type" evidence="1">
    <location>
        <begin position="2"/>
        <end position="153"/>
    </location>
</feature>
<keyword evidence="3" id="KW-1185">Reference proteome</keyword>
<sequence>MYNYLMNKDIKLSRQMRPVPQDRLTIAVRENQAASDIFDEALSQFLGINRTDGRCVDIIDRFGRITAGQLAAESGLTTGAVTVVIDRLEAAGYVQRLRDKDDRRKVWIETTEATRAIIERIFGHYAALGPNVLATFAPDQVAAIVRFLEGGSIIQRHMADILKQHTDPRSKDLTERLIQARAFERAAISSAPDLVATIRNLPPLESE</sequence>
<evidence type="ECO:0000313" key="2">
    <source>
        <dbReference type="EMBL" id="MCI0126590.1"/>
    </source>
</evidence>